<reference evidence="1" key="2">
    <citation type="journal article" date="2023" name="PLoS ONE">
        <title>Philodulcilactobacillus myokoensis gen. nov., sp. nov., a fructophilic, acidophilic, and agar-phobic lactic acid bacterium isolated from fermented vegetable extracts.</title>
        <authorList>
            <person name="Kouya T."/>
            <person name="Ishiyama Y."/>
            <person name="Ohashi S."/>
            <person name="Kumakubo R."/>
            <person name="Yamazaki T."/>
            <person name="Otaki T."/>
        </authorList>
    </citation>
    <scope>NUCLEOTIDE SEQUENCE</scope>
    <source>
        <strain evidence="1">WR16-4</strain>
    </source>
</reference>
<name>A0A9W6ETQ4_9LACO</name>
<evidence type="ECO:0000313" key="2">
    <source>
        <dbReference type="Proteomes" id="UP001144204"/>
    </source>
</evidence>
<proteinExistence type="predicted"/>
<reference evidence="1" key="1">
    <citation type="submission" date="2022-07" db="EMBL/GenBank/DDBJ databases">
        <authorList>
            <person name="Kouya T."/>
            <person name="Ishiyama Y."/>
        </authorList>
    </citation>
    <scope>NUCLEOTIDE SEQUENCE</scope>
    <source>
        <strain evidence="1">WR16-4</strain>
    </source>
</reference>
<gene>
    <name evidence="1" type="ORF">WR164_13720</name>
</gene>
<evidence type="ECO:0000313" key="1">
    <source>
        <dbReference type="EMBL" id="GLB47393.1"/>
    </source>
</evidence>
<dbReference type="RefSeq" id="WP_286136930.1">
    <property type="nucleotide sequence ID" value="NZ_BRPL01000003.1"/>
</dbReference>
<dbReference type="EMBL" id="BRPL01000003">
    <property type="protein sequence ID" value="GLB47393.1"/>
    <property type="molecule type" value="Genomic_DNA"/>
</dbReference>
<organism evidence="1 2">
    <name type="scientific">Philodulcilactobacillus myokoensis</name>
    <dbReference type="NCBI Taxonomy" id="2929573"/>
    <lineage>
        <taxon>Bacteria</taxon>
        <taxon>Bacillati</taxon>
        <taxon>Bacillota</taxon>
        <taxon>Bacilli</taxon>
        <taxon>Lactobacillales</taxon>
        <taxon>Lactobacillaceae</taxon>
        <taxon>Philodulcilactobacillus</taxon>
    </lineage>
</organism>
<accession>A0A9W6ETQ4</accession>
<sequence>MANKELRDKMLIDRLPHWKVADQIGISEPTIYRWLRVEMDDQHKKIVSKAIHDLMDKRKKVSE</sequence>
<dbReference type="Proteomes" id="UP001144204">
    <property type="component" value="Unassembled WGS sequence"/>
</dbReference>
<comment type="caution">
    <text evidence="1">The sequence shown here is derived from an EMBL/GenBank/DDBJ whole genome shotgun (WGS) entry which is preliminary data.</text>
</comment>
<dbReference type="AlphaFoldDB" id="A0A9W6ETQ4"/>
<protein>
    <submittedName>
        <fullName evidence="1">Uncharacterized protein</fullName>
    </submittedName>
</protein>
<keyword evidence="2" id="KW-1185">Reference proteome</keyword>